<keyword evidence="4" id="KW-1133">Transmembrane helix</keyword>
<evidence type="ECO:0000259" key="6">
    <source>
        <dbReference type="PROSITE" id="PS50110"/>
    </source>
</evidence>
<dbReference type="Proteomes" id="UP000692954">
    <property type="component" value="Unassembled WGS sequence"/>
</dbReference>
<dbReference type="PROSITE" id="PS50109">
    <property type="entry name" value="HIS_KIN"/>
    <property type="match status" value="1"/>
</dbReference>
<dbReference type="CDD" id="cd17546">
    <property type="entry name" value="REC_hyHK_CKI1_RcsC-like"/>
    <property type="match status" value="1"/>
</dbReference>
<comment type="caution">
    <text evidence="7">The sequence shown here is derived from an EMBL/GenBank/DDBJ whole genome shotgun (WGS) entry which is preliminary data.</text>
</comment>
<gene>
    <name evidence="7" type="ORF">PSON_ATCC_30995.1.T0780190</name>
</gene>
<dbReference type="PROSITE" id="PS50110">
    <property type="entry name" value="RESPONSE_REGULATORY"/>
    <property type="match status" value="1"/>
</dbReference>
<dbReference type="Pfam" id="PF00072">
    <property type="entry name" value="Response_reg"/>
    <property type="match status" value="1"/>
</dbReference>
<dbReference type="PANTHER" id="PTHR43719">
    <property type="entry name" value="TWO-COMPONENT HISTIDINE KINASE"/>
    <property type="match status" value="1"/>
</dbReference>
<evidence type="ECO:0000259" key="5">
    <source>
        <dbReference type="PROSITE" id="PS50109"/>
    </source>
</evidence>
<feature type="domain" description="Histidine kinase" evidence="5">
    <location>
        <begin position="317"/>
        <end position="555"/>
    </location>
</feature>
<dbReference type="EMBL" id="CAJJDN010000078">
    <property type="protein sequence ID" value="CAD8102768.1"/>
    <property type="molecule type" value="Genomic_DNA"/>
</dbReference>
<dbReference type="PANTHER" id="PTHR43719:SF28">
    <property type="entry name" value="PEROXIDE STRESS-ACTIVATED HISTIDINE KINASE MAK1-RELATED"/>
    <property type="match status" value="1"/>
</dbReference>
<feature type="domain" description="Response regulatory" evidence="6">
    <location>
        <begin position="670"/>
        <end position="792"/>
    </location>
</feature>
<dbReference type="InterPro" id="IPR005467">
    <property type="entry name" value="His_kinase_dom"/>
</dbReference>
<dbReference type="InterPro" id="IPR003594">
    <property type="entry name" value="HATPase_dom"/>
</dbReference>
<organism evidence="7 8">
    <name type="scientific">Paramecium sonneborni</name>
    <dbReference type="NCBI Taxonomy" id="65129"/>
    <lineage>
        <taxon>Eukaryota</taxon>
        <taxon>Sar</taxon>
        <taxon>Alveolata</taxon>
        <taxon>Ciliophora</taxon>
        <taxon>Intramacronucleata</taxon>
        <taxon>Oligohymenophorea</taxon>
        <taxon>Peniculida</taxon>
        <taxon>Parameciidae</taxon>
        <taxon>Paramecium</taxon>
    </lineage>
</organism>
<reference evidence="7" key="1">
    <citation type="submission" date="2021-01" db="EMBL/GenBank/DDBJ databases">
        <authorList>
            <consortium name="Genoscope - CEA"/>
            <person name="William W."/>
        </authorList>
    </citation>
    <scope>NUCLEOTIDE SEQUENCE</scope>
</reference>
<evidence type="ECO:0000256" key="1">
    <source>
        <dbReference type="ARBA" id="ARBA00022553"/>
    </source>
</evidence>
<feature type="transmembrane region" description="Helical" evidence="4">
    <location>
        <begin position="58"/>
        <end position="77"/>
    </location>
</feature>
<evidence type="ECO:0000313" key="8">
    <source>
        <dbReference type="Proteomes" id="UP000692954"/>
    </source>
</evidence>
<feature type="modified residue" description="4-aspartylphosphate" evidence="2">
    <location>
        <position position="722"/>
    </location>
</feature>
<sequence>MLINFANYLLIGLCSKDLIYCILNQSKIPTIIYLIVLTIIIIQQLLKIKFRISNSEIILSLIYNTISITIFGTLYIWQAYYIMNLFQKVNYYFIASFSIIIFQIVLEVIQYDLIVPKTFGFSISSACIILVYQFFCFIKQNDIASVAESIIMKQLLKNSYIKVFNRNLQDLTPNVLLRNVQHASGQIIFTTRNKSENFELIPNSVNKELKIKSFLNSDMQLEESEDSVIDSPNKYQSYKDLKEFINSFVQNQQTQSEDKLIIASEIDMDSGKKQKFKVIINTEIKKYYIIAFIKIDSAIVRKQHNSMAKFKARLANNFTHKLKTSLNATLGYLSNAKNDRNLEKTVLQSYINPSYIHSKIQLYQVQDLLDYLNTEQDQIGLQVTKFNLQQSLSQIYEFIEYQCKIKNISIKFMINGSDWKIHDSQFYLYSDCQKFERVLFNLINNSYRFAPLNGELTIDLVYDTINNKLHVKINDNGEGIPEDQVHLINTQAQLQNKYNITNKYVTSKSKSKFGLTLQITNRLIYMLSDSNCSLQVKNHKQIGGCSFEFFIIINSTSKEGSLEQIKYSNYIKQSRQSSIRLQNQLNRSSNSSSQRSIFSKNQQDECIEPIEEEPKPVKPRLSKTYQNHDYKQQTNPVKRPTLSGIRDLQLSHIIDQINQNGINYHQDNRYILIVDDEPFNHNTLTLMLQKLGHKQFFYSFNGQECIDMVQQNHTLIKTIFMDLDMPIMGGLQATQILIKMMTEGKIDYIPIIGCTAHDDFETQIKCLKVGMSHVVTKPVFIKSLQEAYRQIREEHQQQEHRSVQMSNSLEKY</sequence>
<feature type="transmembrane region" description="Helical" evidence="4">
    <location>
        <begin position="89"/>
        <end position="106"/>
    </location>
</feature>
<dbReference type="Pfam" id="PF02518">
    <property type="entry name" value="HATPase_c"/>
    <property type="match status" value="1"/>
</dbReference>
<name>A0A8S1PJN8_9CILI</name>
<dbReference type="CDD" id="cd00075">
    <property type="entry name" value="HATPase"/>
    <property type="match status" value="1"/>
</dbReference>
<dbReference type="AlphaFoldDB" id="A0A8S1PJN8"/>
<evidence type="ECO:0000256" key="4">
    <source>
        <dbReference type="SAM" id="Phobius"/>
    </source>
</evidence>
<keyword evidence="4" id="KW-0812">Transmembrane</keyword>
<proteinExistence type="predicted"/>
<dbReference type="SMART" id="SM00448">
    <property type="entry name" value="REC"/>
    <property type="match status" value="1"/>
</dbReference>
<feature type="compositionally biased region" description="Low complexity" evidence="3">
    <location>
        <begin position="581"/>
        <end position="596"/>
    </location>
</feature>
<feature type="transmembrane region" description="Helical" evidence="4">
    <location>
        <begin position="28"/>
        <end position="46"/>
    </location>
</feature>
<evidence type="ECO:0000313" key="7">
    <source>
        <dbReference type="EMBL" id="CAD8102768.1"/>
    </source>
</evidence>
<dbReference type="InterPro" id="IPR050956">
    <property type="entry name" value="2C_system_His_kinase"/>
</dbReference>
<feature type="region of interest" description="Disordered" evidence="3">
    <location>
        <begin position="581"/>
        <end position="616"/>
    </location>
</feature>
<evidence type="ECO:0000256" key="3">
    <source>
        <dbReference type="SAM" id="MobiDB-lite"/>
    </source>
</evidence>
<protein>
    <submittedName>
        <fullName evidence="7">Uncharacterized protein</fullName>
    </submittedName>
</protein>
<feature type="transmembrane region" description="Helical" evidence="4">
    <location>
        <begin position="118"/>
        <end position="135"/>
    </location>
</feature>
<keyword evidence="8" id="KW-1185">Reference proteome</keyword>
<keyword evidence="1 2" id="KW-0597">Phosphoprotein</keyword>
<dbReference type="InterPro" id="IPR001789">
    <property type="entry name" value="Sig_transdc_resp-reg_receiver"/>
</dbReference>
<keyword evidence="4" id="KW-0472">Membrane</keyword>
<dbReference type="OrthoDB" id="21225at2759"/>
<dbReference type="GO" id="GO:0000160">
    <property type="term" value="P:phosphorelay signal transduction system"/>
    <property type="evidence" value="ECO:0007669"/>
    <property type="project" value="InterPro"/>
</dbReference>
<evidence type="ECO:0000256" key="2">
    <source>
        <dbReference type="PROSITE-ProRule" id="PRU00169"/>
    </source>
</evidence>
<accession>A0A8S1PJN8</accession>